<dbReference type="EMBL" id="OZ075117">
    <property type="protein sequence ID" value="CAL5077729.1"/>
    <property type="molecule type" value="Genomic_DNA"/>
</dbReference>
<dbReference type="Proteomes" id="UP001497457">
    <property type="component" value="Chromosome 7b"/>
</dbReference>
<reference evidence="3 4" key="2">
    <citation type="submission" date="2024-10" db="EMBL/GenBank/DDBJ databases">
        <authorList>
            <person name="Ryan C."/>
        </authorList>
    </citation>
    <scope>NUCLEOTIDE SEQUENCE [LARGE SCALE GENOMIC DNA]</scope>
</reference>
<dbReference type="Gene3D" id="1.20.1280.50">
    <property type="match status" value="1"/>
</dbReference>
<feature type="domain" description="F-box protein AT5G49610-like beta-propeller" evidence="2">
    <location>
        <begin position="101"/>
        <end position="369"/>
    </location>
</feature>
<reference evidence="4" key="1">
    <citation type="submission" date="2024-06" db="EMBL/GenBank/DDBJ databases">
        <authorList>
            <person name="Ryan C."/>
        </authorList>
    </citation>
    <scope>NUCLEOTIDE SEQUENCE [LARGE SCALE GENOMIC DNA]</scope>
</reference>
<evidence type="ECO:0000259" key="2">
    <source>
        <dbReference type="Pfam" id="PF23635"/>
    </source>
</evidence>
<dbReference type="InterPro" id="IPR036047">
    <property type="entry name" value="F-box-like_dom_sf"/>
</dbReference>
<sequence length="392" mass="44547">MQTPPPPPLPLPEELVENILFRLPPDSPASLIRAGVVCKLWCQLVSDPVFQHRFREFHRSPPMLGFLYDHDYFNSRITRFVPTSAFFCRPHTGHRGMRPCDSRHGRVLLHHAYPKYRRTFVFDIVVWDPITDLRLELPQPPPAHLDSWTAAVLCDAAHNGACNHLDCHGGPFTVVLVGTRGDKIFSYIYSSEAGSWSGPTSATVLSDHVSWKRSALVGNLLYFVSASSKRIIEYDFSMQKVSVTNLPDYMCKNKMCEALVELTTTADNRLGLTRVEDYRLCLWSREVDDARWALSKVIDLGKLLPLDGLWTWATKLYLVGSAEGVGVIFLMVKGELYTIDLRSDRLTMVHLAQRPCIDMVVPYMSFYTPGISYCSPNERYRTNACLFVLKNN</sequence>
<evidence type="ECO:0000259" key="1">
    <source>
        <dbReference type="Pfam" id="PF00646"/>
    </source>
</evidence>
<evidence type="ECO:0000313" key="4">
    <source>
        <dbReference type="Proteomes" id="UP001497457"/>
    </source>
</evidence>
<dbReference type="InterPro" id="IPR056594">
    <property type="entry name" value="AT5G49610-like_b-prop"/>
</dbReference>
<organism evidence="3 4">
    <name type="scientific">Urochloa decumbens</name>
    <dbReference type="NCBI Taxonomy" id="240449"/>
    <lineage>
        <taxon>Eukaryota</taxon>
        <taxon>Viridiplantae</taxon>
        <taxon>Streptophyta</taxon>
        <taxon>Embryophyta</taxon>
        <taxon>Tracheophyta</taxon>
        <taxon>Spermatophyta</taxon>
        <taxon>Magnoliopsida</taxon>
        <taxon>Liliopsida</taxon>
        <taxon>Poales</taxon>
        <taxon>Poaceae</taxon>
        <taxon>PACMAD clade</taxon>
        <taxon>Panicoideae</taxon>
        <taxon>Panicodae</taxon>
        <taxon>Paniceae</taxon>
        <taxon>Melinidinae</taxon>
        <taxon>Urochloa</taxon>
    </lineage>
</organism>
<evidence type="ECO:0000313" key="3">
    <source>
        <dbReference type="EMBL" id="CAL5077729.1"/>
    </source>
</evidence>
<dbReference type="Pfam" id="PF00646">
    <property type="entry name" value="F-box"/>
    <property type="match status" value="1"/>
</dbReference>
<protein>
    <recommendedName>
        <fullName evidence="5">F-box domain-containing protein</fullName>
    </recommendedName>
</protein>
<dbReference type="InterPro" id="IPR001810">
    <property type="entry name" value="F-box_dom"/>
</dbReference>
<dbReference type="SUPFAM" id="SSF81383">
    <property type="entry name" value="F-box domain"/>
    <property type="match status" value="1"/>
</dbReference>
<dbReference type="PANTHER" id="PTHR32133">
    <property type="entry name" value="OS07G0120400 PROTEIN"/>
    <property type="match status" value="1"/>
</dbReference>
<name>A0ABC9FLU8_9POAL</name>
<proteinExistence type="predicted"/>
<keyword evidence="4" id="KW-1185">Reference proteome</keyword>
<evidence type="ECO:0008006" key="5">
    <source>
        <dbReference type="Google" id="ProtNLM"/>
    </source>
</evidence>
<gene>
    <name evidence="3" type="ORF">URODEC1_LOCUS106778</name>
</gene>
<dbReference type="PANTHER" id="PTHR32133:SF370">
    <property type="entry name" value="F-BOX DOMAIN-CONTAINING PROTEIN"/>
    <property type="match status" value="1"/>
</dbReference>
<feature type="domain" description="F-box" evidence="1">
    <location>
        <begin position="11"/>
        <end position="50"/>
    </location>
</feature>
<accession>A0ABC9FLU8</accession>
<dbReference type="AlphaFoldDB" id="A0ABC9FLU8"/>
<dbReference type="Pfam" id="PF23635">
    <property type="entry name" value="Beta-prop_AT5G49610-like"/>
    <property type="match status" value="1"/>
</dbReference>